<dbReference type="PROSITE" id="PS50850">
    <property type="entry name" value="MFS"/>
    <property type="match status" value="1"/>
</dbReference>
<dbReference type="InterPro" id="IPR011701">
    <property type="entry name" value="MFS"/>
</dbReference>
<dbReference type="InterPro" id="IPR020846">
    <property type="entry name" value="MFS_dom"/>
</dbReference>
<feature type="transmembrane region" description="Helical" evidence="5">
    <location>
        <begin position="117"/>
        <end position="140"/>
    </location>
</feature>
<accession>A0A502EFL2</accession>
<dbReference type="PROSITE" id="PS00216">
    <property type="entry name" value="SUGAR_TRANSPORT_1"/>
    <property type="match status" value="1"/>
</dbReference>
<comment type="caution">
    <text evidence="7">The sequence shown here is derived from an EMBL/GenBank/DDBJ whole genome shotgun (WGS) entry which is preliminary data.</text>
</comment>
<feature type="transmembrane region" description="Helical" evidence="5">
    <location>
        <begin position="349"/>
        <end position="374"/>
    </location>
</feature>
<organism evidence="7 8">
    <name type="scientific">Mycolicibacterium hodleri</name>
    <dbReference type="NCBI Taxonomy" id="49897"/>
    <lineage>
        <taxon>Bacteria</taxon>
        <taxon>Bacillati</taxon>
        <taxon>Actinomycetota</taxon>
        <taxon>Actinomycetes</taxon>
        <taxon>Mycobacteriales</taxon>
        <taxon>Mycobacteriaceae</taxon>
        <taxon>Mycolicibacterium</taxon>
    </lineage>
</organism>
<feature type="transmembrane region" description="Helical" evidence="5">
    <location>
        <begin position="65"/>
        <end position="84"/>
    </location>
</feature>
<reference evidence="7 8" key="1">
    <citation type="journal article" date="2019" name="Environ. Microbiol.">
        <title>Species interactions and distinct microbial communities in high Arctic permafrost affected cryosols are associated with the CH4 and CO2 gas fluxes.</title>
        <authorList>
            <person name="Altshuler I."/>
            <person name="Hamel J."/>
            <person name="Turney S."/>
            <person name="Magnuson E."/>
            <person name="Levesque R."/>
            <person name="Greer C."/>
            <person name="Whyte L.G."/>
        </authorList>
    </citation>
    <scope>NUCLEOTIDE SEQUENCE [LARGE SCALE GENOMIC DNA]</scope>
    <source>
        <strain evidence="7 8">S5.20</strain>
    </source>
</reference>
<feature type="transmembrane region" description="Helical" evidence="5">
    <location>
        <begin position="184"/>
        <end position="204"/>
    </location>
</feature>
<comment type="subcellular location">
    <subcellularLocation>
        <location evidence="1">Cell membrane</location>
        <topology evidence="1">Multi-pass membrane protein</topology>
    </subcellularLocation>
</comment>
<keyword evidence="3 5" id="KW-1133">Transmembrane helix</keyword>
<evidence type="ECO:0000313" key="7">
    <source>
        <dbReference type="EMBL" id="TPG35290.1"/>
    </source>
</evidence>
<dbReference type="GO" id="GO:0022857">
    <property type="term" value="F:transmembrane transporter activity"/>
    <property type="evidence" value="ECO:0007669"/>
    <property type="project" value="InterPro"/>
</dbReference>
<keyword evidence="2 5" id="KW-0812">Transmembrane</keyword>
<dbReference type="InterPro" id="IPR005829">
    <property type="entry name" value="Sugar_transporter_CS"/>
</dbReference>
<feature type="transmembrane region" description="Helical" evidence="5">
    <location>
        <begin position="386"/>
        <end position="405"/>
    </location>
</feature>
<dbReference type="SUPFAM" id="SSF103473">
    <property type="entry name" value="MFS general substrate transporter"/>
    <property type="match status" value="2"/>
</dbReference>
<evidence type="ECO:0000256" key="5">
    <source>
        <dbReference type="SAM" id="Phobius"/>
    </source>
</evidence>
<feature type="domain" description="Major facilitator superfamily (MFS) profile" evidence="6">
    <location>
        <begin position="1"/>
        <end position="441"/>
    </location>
</feature>
<gene>
    <name evidence="7" type="ORF">EAH80_10150</name>
</gene>
<dbReference type="OrthoDB" id="3717319at2"/>
<dbReference type="AlphaFoldDB" id="A0A502EFL2"/>
<dbReference type="PANTHER" id="PTHR42718">
    <property type="entry name" value="MAJOR FACILITATOR SUPERFAMILY MULTIDRUG TRANSPORTER MFSC"/>
    <property type="match status" value="1"/>
</dbReference>
<keyword evidence="4 5" id="KW-0472">Membrane</keyword>
<feature type="transmembrane region" description="Helical" evidence="5">
    <location>
        <begin position="324"/>
        <end position="343"/>
    </location>
</feature>
<evidence type="ECO:0000256" key="3">
    <source>
        <dbReference type="ARBA" id="ARBA00022989"/>
    </source>
</evidence>
<feature type="transmembrane region" description="Helical" evidence="5">
    <location>
        <begin position="152"/>
        <end position="172"/>
    </location>
</feature>
<evidence type="ECO:0000256" key="1">
    <source>
        <dbReference type="ARBA" id="ARBA00004651"/>
    </source>
</evidence>
<evidence type="ECO:0000256" key="2">
    <source>
        <dbReference type="ARBA" id="ARBA00022692"/>
    </source>
</evidence>
<keyword evidence="8" id="KW-1185">Reference proteome</keyword>
<feature type="transmembrane region" description="Helical" evidence="5">
    <location>
        <begin position="254"/>
        <end position="275"/>
    </location>
</feature>
<feature type="transmembrane region" description="Helical" evidence="5">
    <location>
        <begin position="417"/>
        <end position="436"/>
    </location>
</feature>
<dbReference type="EMBL" id="RCZG01000003">
    <property type="protein sequence ID" value="TPG35290.1"/>
    <property type="molecule type" value="Genomic_DNA"/>
</dbReference>
<evidence type="ECO:0000259" key="6">
    <source>
        <dbReference type="PROSITE" id="PS50850"/>
    </source>
</evidence>
<feature type="transmembrane region" description="Helical" evidence="5">
    <location>
        <begin position="295"/>
        <end position="317"/>
    </location>
</feature>
<feature type="transmembrane region" description="Helical" evidence="5">
    <location>
        <begin position="216"/>
        <end position="234"/>
    </location>
</feature>
<sequence>MVAALVLSVISFQLNATMLGPAFYDIESTLGKGSFAAMSTYFYLAGAVANVVLIRWSDYIGRKRVMVAILAMLCVGTLLCIVGTSLPVVLAGRVMQGACNVTFGLAFLIMRERLSGATFGVCCGVVTSINGGVAGVDALLGGFMADRFGYRSIFMLIFVVGVLGIVFAWRAVPADEPSRAAAGQMDWVGAALIGLGVAGLILFISSGGDAGWSSPIALAFIVVAIVALVLLVVVEKRVSTPLVDIDQMRSRLAWPLIVATILNMASFMVVAGFIILKIAEDPDSGFGLDGTTTAILFLTPSAVVQLITAPLIGRLAVRIGFVTVFRAGIVGSIAVTSFLAVFAQNRGMLILLMAAFGCAFMGVTLTAMSVLGVTQAPEENPGSLPGISNAAFGVGSSIGFAWAGPVIGSGTVSSFTMALWICAAIGVVSLGFSLVLKPRPLETGRGTIEA</sequence>
<protein>
    <submittedName>
        <fullName evidence="7">MFS transporter</fullName>
    </submittedName>
</protein>
<dbReference type="Gene3D" id="1.20.1250.20">
    <property type="entry name" value="MFS general substrate transporter like domains"/>
    <property type="match status" value="1"/>
</dbReference>
<dbReference type="Pfam" id="PF07690">
    <property type="entry name" value="MFS_1"/>
    <property type="match status" value="2"/>
</dbReference>
<dbReference type="GO" id="GO:0005886">
    <property type="term" value="C:plasma membrane"/>
    <property type="evidence" value="ECO:0007669"/>
    <property type="project" value="UniProtKB-SubCell"/>
</dbReference>
<feature type="transmembrane region" description="Helical" evidence="5">
    <location>
        <begin position="90"/>
        <end position="110"/>
    </location>
</feature>
<dbReference type="Proteomes" id="UP000320095">
    <property type="component" value="Unassembled WGS sequence"/>
</dbReference>
<proteinExistence type="predicted"/>
<dbReference type="PANTHER" id="PTHR42718:SF35">
    <property type="entry name" value="BLL0718 PROTEIN"/>
    <property type="match status" value="1"/>
</dbReference>
<evidence type="ECO:0000256" key="4">
    <source>
        <dbReference type="ARBA" id="ARBA00023136"/>
    </source>
</evidence>
<name>A0A502EFL2_9MYCO</name>
<evidence type="ECO:0000313" key="8">
    <source>
        <dbReference type="Proteomes" id="UP000320095"/>
    </source>
</evidence>
<dbReference type="Gene3D" id="1.20.1720.10">
    <property type="entry name" value="Multidrug resistance protein D"/>
    <property type="match status" value="1"/>
</dbReference>
<feature type="transmembrane region" description="Helical" evidence="5">
    <location>
        <begin position="35"/>
        <end position="53"/>
    </location>
</feature>
<dbReference type="InterPro" id="IPR036259">
    <property type="entry name" value="MFS_trans_sf"/>
</dbReference>